<evidence type="ECO:0000313" key="3">
    <source>
        <dbReference type="Proteomes" id="UP000317909"/>
    </source>
</evidence>
<gene>
    <name evidence="2" type="ORF">I41_31810</name>
</gene>
<name>A0A517U032_9BACT</name>
<keyword evidence="3" id="KW-1185">Reference proteome</keyword>
<dbReference type="OrthoDB" id="5657095at2"/>
<protein>
    <submittedName>
        <fullName evidence="2">Uncharacterized protein</fullName>
    </submittedName>
</protein>
<proteinExistence type="predicted"/>
<keyword evidence="1" id="KW-0040">ANK repeat</keyword>
<dbReference type="RefSeq" id="WP_145433763.1">
    <property type="nucleotide sequence ID" value="NZ_CP036339.1"/>
</dbReference>
<accession>A0A517U032</accession>
<evidence type="ECO:0000256" key="1">
    <source>
        <dbReference type="PROSITE-ProRule" id="PRU00023"/>
    </source>
</evidence>
<dbReference type="SUPFAM" id="SSF48403">
    <property type="entry name" value="Ankyrin repeat"/>
    <property type="match status" value="1"/>
</dbReference>
<reference evidence="2 3" key="1">
    <citation type="submission" date="2019-02" db="EMBL/GenBank/DDBJ databases">
        <title>Deep-cultivation of Planctomycetes and their phenomic and genomic characterization uncovers novel biology.</title>
        <authorList>
            <person name="Wiegand S."/>
            <person name="Jogler M."/>
            <person name="Boedeker C."/>
            <person name="Pinto D."/>
            <person name="Vollmers J."/>
            <person name="Rivas-Marin E."/>
            <person name="Kohn T."/>
            <person name="Peeters S.H."/>
            <person name="Heuer A."/>
            <person name="Rast P."/>
            <person name="Oberbeckmann S."/>
            <person name="Bunk B."/>
            <person name="Jeske O."/>
            <person name="Meyerdierks A."/>
            <person name="Storesund J.E."/>
            <person name="Kallscheuer N."/>
            <person name="Luecker S."/>
            <person name="Lage O.M."/>
            <person name="Pohl T."/>
            <person name="Merkel B.J."/>
            <person name="Hornburger P."/>
            <person name="Mueller R.-W."/>
            <person name="Bruemmer F."/>
            <person name="Labrenz M."/>
            <person name="Spormann A.M."/>
            <person name="Op den Camp H."/>
            <person name="Overmann J."/>
            <person name="Amann R."/>
            <person name="Jetten M.S.M."/>
            <person name="Mascher T."/>
            <person name="Medema M.H."/>
            <person name="Devos D.P."/>
            <person name="Kaster A.-K."/>
            <person name="Ovreas L."/>
            <person name="Rohde M."/>
            <person name="Galperin M.Y."/>
            <person name="Jogler C."/>
        </authorList>
    </citation>
    <scope>NUCLEOTIDE SEQUENCE [LARGE SCALE GENOMIC DNA]</scope>
    <source>
        <strain evidence="2 3">I41</strain>
    </source>
</reference>
<organism evidence="2 3">
    <name type="scientific">Lacipirellula limnantheis</name>
    <dbReference type="NCBI Taxonomy" id="2528024"/>
    <lineage>
        <taxon>Bacteria</taxon>
        <taxon>Pseudomonadati</taxon>
        <taxon>Planctomycetota</taxon>
        <taxon>Planctomycetia</taxon>
        <taxon>Pirellulales</taxon>
        <taxon>Lacipirellulaceae</taxon>
        <taxon>Lacipirellula</taxon>
    </lineage>
</organism>
<dbReference type="Proteomes" id="UP000317909">
    <property type="component" value="Chromosome"/>
</dbReference>
<dbReference type="Gene3D" id="1.25.40.20">
    <property type="entry name" value="Ankyrin repeat-containing domain"/>
    <property type="match status" value="1"/>
</dbReference>
<dbReference type="KEGG" id="llh:I41_31810"/>
<dbReference type="EMBL" id="CP036339">
    <property type="protein sequence ID" value="QDT73989.1"/>
    <property type="molecule type" value="Genomic_DNA"/>
</dbReference>
<dbReference type="PROSITE" id="PS50088">
    <property type="entry name" value="ANK_REPEAT"/>
    <property type="match status" value="1"/>
</dbReference>
<sequence length="179" mass="20095">MDDFRDMAQSPQQRRRFERLLLLAAERGDADLVAERLGWGVDPNCSFGRGRTPLLANVRGSCPSAATVRALLRHGADHALTDDAGLSALDYARRKLMRVQDKQPPRPSPSLDENGQLALDPDEQAEMDGMRAELGADGGEFLRLFWKERLRAARRVFNDPREVEAIVEILEEAERREAS</sequence>
<dbReference type="AlphaFoldDB" id="A0A517U032"/>
<dbReference type="InterPro" id="IPR002110">
    <property type="entry name" value="Ankyrin_rpt"/>
</dbReference>
<evidence type="ECO:0000313" key="2">
    <source>
        <dbReference type="EMBL" id="QDT73989.1"/>
    </source>
</evidence>
<feature type="repeat" description="ANK" evidence="1">
    <location>
        <begin position="49"/>
        <end position="83"/>
    </location>
</feature>
<dbReference type="InterPro" id="IPR036770">
    <property type="entry name" value="Ankyrin_rpt-contain_sf"/>
</dbReference>